<keyword evidence="5" id="KW-1185">Reference proteome</keyword>
<feature type="domain" description="Bacterial transcriptional activator" evidence="3">
    <location>
        <begin position="2"/>
        <end position="143"/>
    </location>
</feature>
<dbReference type="GO" id="GO:0006355">
    <property type="term" value="P:regulation of DNA-templated transcription"/>
    <property type="evidence" value="ECO:0007669"/>
    <property type="project" value="TreeGrafter"/>
</dbReference>
<comment type="caution">
    <text evidence="4">The sequence shown here is derived from an EMBL/GenBank/DDBJ whole genome shotgun (WGS) entry which is preliminary data.</text>
</comment>
<evidence type="ECO:0000256" key="2">
    <source>
        <dbReference type="ARBA" id="ARBA00023163"/>
    </source>
</evidence>
<dbReference type="PANTHER" id="PTHR35807">
    <property type="entry name" value="TRANSCRIPTIONAL REGULATOR REDD-RELATED"/>
    <property type="match status" value="1"/>
</dbReference>
<organism evidence="4 5">
    <name type="scientific">Amycolatopsis vastitatis</name>
    <dbReference type="NCBI Taxonomy" id="1905142"/>
    <lineage>
        <taxon>Bacteria</taxon>
        <taxon>Bacillati</taxon>
        <taxon>Actinomycetota</taxon>
        <taxon>Actinomycetes</taxon>
        <taxon>Pseudonocardiales</taxon>
        <taxon>Pseudonocardiaceae</taxon>
        <taxon>Amycolatopsis</taxon>
    </lineage>
</organism>
<dbReference type="PANTHER" id="PTHR35807:SF1">
    <property type="entry name" value="TRANSCRIPTIONAL REGULATOR REDD"/>
    <property type="match status" value="1"/>
</dbReference>
<dbReference type="CDD" id="cd15831">
    <property type="entry name" value="BTAD"/>
    <property type="match status" value="1"/>
</dbReference>
<dbReference type="Pfam" id="PF03704">
    <property type="entry name" value="BTAD"/>
    <property type="match status" value="1"/>
</dbReference>
<keyword evidence="1" id="KW-0805">Transcription regulation</keyword>
<dbReference type="AlphaFoldDB" id="A0A229SVW2"/>
<dbReference type="SUPFAM" id="SSF48452">
    <property type="entry name" value="TPR-like"/>
    <property type="match status" value="1"/>
</dbReference>
<dbReference type="InterPro" id="IPR005158">
    <property type="entry name" value="BTAD"/>
</dbReference>
<accession>A0A229SVW2</accession>
<dbReference type="GO" id="GO:0003677">
    <property type="term" value="F:DNA binding"/>
    <property type="evidence" value="ECO:0007669"/>
    <property type="project" value="TreeGrafter"/>
</dbReference>
<name>A0A229SVW2_9PSEU</name>
<evidence type="ECO:0000259" key="3">
    <source>
        <dbReference type="SMART" id="SM01043"/>
    </source>
</evidence>
<proteinExistence type="predicted"/>
<dbReference type="Gene3D" id="1.25.40.10">
    <property type="entry name" value="Tetratricopeptide repeat domain"/>
    <property type="match status" value="1"/>
</dbReference>
<reference evidence="5" key="1">
    <citation type="submission" date="2017-07" db="EMBL/GenBank/DDBJ databases">
        <title>Comparative genome mining reveals phylogenetic distribution patterns of secondary metabolites in Amycolatopsis.</title>
        <authorList>
            <person name="Adamek M."/>
            <person name="Alanjary M."/>
            <person name="Sales-Ortells H."/>
            <person name="Goodfellow M."/>
            <person name="Bull A.T."/>
            <person name="Kalinowski J."/>
            <person name="Ziemert N."/>
        </authorList>
    </citation>
    <scope>NUCLEOTIDE SEQUENCE [LARGE SCALE GENOMIC DNA]</scope>
    <source>
        <strain evidence="5">H5</strain>
    </source>
</reference>
<dbReference type="InterPro" id="IPR011990">
    <property type="entry name" value="TPR-like_helical_dom_sf"/>
</dbReference>
<dbReference type="Proteomes" id="UP000215199">
    <property type="component" value="Unassembled WGS sequence"/>
</dbReference>
<evidence type="ECO:0000256" key="1">
    <source>
        <dbReference type="ARBA" id="ARBA00023015"/>
    </source>
</evidence>
<sequence length="156" mass="17788">MIDFTDRLDRARKLRKTSSNTEAVNEFRAALRLWRGAVLAGLDCPGLIPQITGLHEQRLAAYEECVELELELDRHRQLTDELTRWTEEHPLRERLAGLLMLAWHRSGSRAQALLAYQRIENALGEQLGIGPGPELKRLREQITDTPTAAAAERWTP</sequence>
<dbReference type="SMART" id="SM01043">
    <property type="entry name" value="BTAD"/>
    <property type="match status" value="1"/>
</dbReference>
<evidence type="ECO:0000313" key="4">
    <source>
        <dbReference type="EMBL" id="OXM62831.1"/>
    </source>
</evidence>
<protein>
    <submittedName>
        <fullName evidence="4">AfsR family transcriptional regulator</fullName>
    </submittedName>
</protein>
<evidence type="ECO:0000313" key="5">
    <source>
        <dbReference type="Proteomes" id="UP000215199"/>
    </source>
</evidence>
<gene>
    <name evidence="4" type="ORF">CF165_34165</name>
</gene>
<dbReference type="EMBL" id="NMUL01000039">
    <property type="protein sequence ID" value="OXM62831.1"/>
    <property type="molecule type" value="Genomic_DNA"/>
</dbReference>
<dbReference type="InterPro" id="IPR051677">
    <property type="entry name" value="AfsR-DnrI-RedD_regulator"/>
</dbReference>
<feature type="non-terminal residue" evidence="4">
    <location>
        <position position="156"/>
    </location>
</feature>
<keyword evidence="2" id="KW-0804">Transcription</keyword>